<feature type="region of interest" description="Disordered" evidence="1">
    <location>
        <begin position="280"/>
        <end position="315"/>
    </location>
</feature>
<feature type="transmembrane region" description="Helical" evidence="2">
    <location>
        <begin position="919"/>
        <end position="938"/>
    </location>
</feature>
<feature type="compositionally biased region" description="Low complexity" evidence="1">
    <location>
        <begin position="296"/>
        <end position="311"/>
    </location>
</feature>
<dbReference type="EMBL" id="JBBUTG010000029">
    <property type="protein sequence ID" value="MEK8034494.1"/>
    <property type="molecule type" value="Genomic_DNA"/>
</dbReference>
<reference evidence="3 4" key="1">
    <citation type="submission" date="2024-04" db="EMBL/GenBank/DDBJ databases">
        <title>Novel species of the genus Ideonella isolated from streams.</title>
        <authorList>
            <person name="Lu H."/>
        </authorList>
    </citation>
    <scope>NUCLEOTIDE SEQUENCE [LARGE SCALE GENOMIC DNA]</scope>
    <source>
        <strain evidence="3 4">DXS29W</strain>
    </source>
</reference>
<organism evidence="3 4">
    <name type="scientific">Ideonella lacteola</name>
    <dbReference type="NCBI Taxonomy" id="2984193"/>
    <lineage>
        <taxon>Bacteria</taxon>
        <taxon>Pseudomonadati</taxon>
        <taxon>Pseudomonadota</taxon>
        <taxon>Betaproteobacteria</taxon>
        <taxon>Burkholderiales</taxon>
        <taxon>Sphaerotilaceae</taxon>
        <taxon>Ideonella</taxon>
    </lineage>
</organism>
<dbReference type="Gene3D" id="2.60.40.10">
    <property type="entry name" value="Immunoglobulins"/>
    <property type="match status" value="1"/>
</dbReference>
<evidence type="ECO:0000256" key="2">
    <source>
        <dbReference type="SAM" id="Phobius"/>
    </source>
</evidence>
<proteinExistence type="predicted"/>
<feature type="region of interest" description="Disordered" evidence="1">
    <location>
        <begin position="389"/>
        <end position="464"/>
    </location>
</feature>
<feature type="compositionally biased region" description="Low complexity" evidence="1">
    <location>
        <begin position="429"/>
        <end position="462"/>
    </location>
</feature>
<dbReference type="RefSeq" id="WP_341428922.1">
    <property type="nucleotide sequence ID" value="NZ_JBBUTG010000029.1"/>
</dbReference>
<feature type="compositionally biased region" description="Low complexity" evidence="1">
    <location>
        <begin position="389"/>
        <end position="422"/>
    </location>
</feature>
<gene>
    <name evidence="3" type="ORF">AACH06_27000</name>
</gene>
<keyword evidence="2" id="KW-0472">Membrane</keyword>
<feature type="transmembrane region" description="Helical" evidence="2">
    <location>
        <begin position="889"/>
        <end position="907"/>
    </location>
</feature>
<keyword evidence="4" id="KW-1185">Reference proteome</keyword>
<evidence type="ECO:0000313" key="4">
    <source>
        <dbReference type="Proteomes" id="UP001371218"/>
    </source>
</evidence>
<name>A0ABU9BWY8_9BURK</name>
<keyword evidence="2" id="KW-1133">Transmembrane helix</keyword>
<keyword evidence="2" id="KW-0812">Transmembrane</keyword>
<dbReference type="Proteomes" id="UP001371218">
    <property type="component" value="Unassembled WGS sequence"/>
</dbReference>
<protein>
    <submittedName>
        <fullName evidence="3">Ig domain-containing protein</fullName>
    </submittedName>
</protein>
<dbReference type="Pfam" id="PF05345">
    <property type="entry name" value="He_PIG"/>
    <property type="match status" value="1"/>
</dbReference>
<sequence>MTARTERILQALLLAASVAGLVLPLGLRESHAQTAPSAAPASAPASAAAAGVALAASAPASAAASTSANASASITAGATAASAASAPAVARAASSPSAASGAVVQVQPVRPPASQATVRLPPRLICENSASDPDRCDPLTLERNPVTLPAATVGKAYRRAVRAEGGLPPYRFDLAQGKLPAGLVLSPQGEISGTASAIGPSQFRVRVVDDLGDVASQAYSLRVVGDSPRPAKPASAPASQPVLPLTQIDVSQPAPTAHAQPTARVYQLEAAQLDALKERIKGGEAPPETTIVVDGSAPPEAAPEPAAAASAPTPPAPADLVWSDAQHTQLEALLKPVMAVEYPTRALFEAAVDAQVCAQAWQLIVNEAQRLKQLPPKQQDFDKICTAAPAPRTTKAAPRAASTATRAAADASATASGPAAAPASPPASSPSTAPAAAPSPVTPTATTTAPAAPSTASAAAPAGQPVSWRDLPAWLMPLGLRSWLADAAVRERPLSTTKTPTWTPAAGCQCNPPRTKEPLYAVYPSWLAADPPKQTVDFSLINRLSYLALPLGNEQALNPTQWTEAQTAFIRTARTFETRVDFGVYRSDWRFLATEPTSQRDAEIERLTVDNTRMTREMLDTPLPGLVSRAKSWLPGFGEVQRLGDGVTVFFDQAPDPQKEPQLAARFTDFYPRYVQGLTQAMLQNPDRVYAINLVMTDKQMFDEQGPFTPAKLFALLKAVENPKVVEGRIVETSSDYVRGNNIELRFLVLLSEPTTRTAERLRALIGGTPSLNESDRRIVLRSTVPLLLLPQDSMQNYLDDLVYVQDNFGGIGFWPTPVTEPQFNAQQALALRTTFGPDQSNRVSQAVCGVVCPNRWLVRLAFELLVLAGLVCWAVLQWRCDLRERYGRYAALVAVPPVIVGAALAQCDPALEWMRSSGITLIALIALPLVGAIWVLLKRREDKP</sequence>
<evidence type="ECO:0000256" key="1">
    <source>
        <dbReference type="SAM" id="MobiDB-lite"/>
    </source>
</evidence>
<dbReference type="InterPro" id="IPR013783">
    <property type="entry name" value="Ig-like_fold"/>
</dbReference>
<feature type="transmembrane region" description="Helical" evidence="2">
    <location>
        <begin position="857"/>
        <end position="877"/>
    </location>
</feature>
<accession>A0ABU9BWY8</accession>
<evidence type="ECO:0000313" key="3">
    <source>
        <dbReference type="EMBL" id="MEK8034494.1"/>
    </source>
</evidence>
<comment type="caution">
    <text evidence="3">The sequence shown here is derived from an EMBL/GenBank/DDBJ whole genome shotgun (WGS) entry which is preliminary data.</text>
</comment>